<reference evidence="2 3" key="1">
    <citation type="submission" date="2018-08" db="EMBL/GenBank/DDBJ databases">
        <title>Aeromicrobium sp. M2KJ-4, whole genome shotgun sequence.</title>
        <authorList>
            <person name="Tuo L."/>
        </authorList>
    </citation>
    <scope>NUCLEOTIDE SEQUENCE [LARGE SCALE GENOMIC DNA]</scope>
    <source>
        <strain evidence="2 3">M2KJ-4</strain>
    </source>
</reference>
<comment type="similarity">
    <text evidence="1">Belongs to the UPF0749 family.</text>
</comment>
<comment type="caution">
    <text evidence="2">The sequence shown here is derived from an EMBL/GenBank/DDBJ whole genome shotgun (WGS) entry which is preliminary data.</text>
</comment>
<dbReference type="Pfam" id="PF05949">
    <property type="entry name" value="DUF881"/>
    <property type="match status" value="1"/>
</dbReference>
<dbReference type="PANTHER" id="PTHR37313:SF4">
    <property type="entry name" value="CONSERVED MEMBRANE PROTEIN-RELATED"/>
    <property type="match status" value="1"/>
</dbReference>
<keyword evidence="3" id="KW-1185">Reference proteome</keyword>
<dbReference type="InterPro" id="IPR010273">
    <property type="entry name" value="DUF881"/>
</dbReference>
<accession>A0A371PAY2</accession>
<evidence type="ECO:0000256" key="1">
    <source>
        <dbReference type="ARBA" id="ARBA00009108"/>
    </source>
</evidence>
<dbReference type="OrthoDB" id="3214641at2"/>
<dbReference type="RefSeq" id="WP_119703219.1">
    <property type="nucleotide sequence ID" value="NZ_JBHSOI010000001.1"/>
</dbReference>
<gene>
    <name evidence="2" type="ORF">DX116_05860</name>
</gene>
<dbReference type="PANTHER" id="PTHR37313">
    <property type="entry name" value="UPF0749 PROTEIN RV1825"/>
    <property type="match status" value="1"/>
</dbReference>
<dbReference type="Gene3D" id="3.30.70.1880">
    <property type="entry name" value="Protein of unknown function DUF881"/>
    <property type="match status" value="1"/>
</dbReference>
<dbReference type="EMBL" id="QUBR01000001">
    <property type="protein sequence ID" value="REK73104.1"/>
    <property type="molecule type" value="Genomic_DNA"/>
</dbReference>
<sequence length="242" mass="26023">MRKTGTHARQHRPLAVLTLFAVTGFLFVAASVSAGGADLRPSGGDVGSLLRERSERIDARRDDATRLRAEIDRLSSSVSGADLDTLRQRVDELEPETGLTDVAGPGIRVTLTDAPRDGRDPDIDPNFLVVHQQDIQAYVNALWAGGAEAISLQGQRLMATTGIKCVGNTVVLDGVPYSPPYVIAAIGDTDGMYRAMAQSPETSIYADYARKYDVGLKVEPLSRFTIKAYANPVSLGHARVTD</sequence>
<name>A0A371PAY2_9ACTN</name>
<dbReference type="AlphaFoldDB" id="A0A371PAY2"/>
<dbReference type="Proteomes" id="UP000265581">
    <property type="component" value="Unassembled WGS sequence"/>
</dbReference>
<proteinExistence type="inferred from homology"/>
<dbReference type="GO" id="GO:0005886">
    <property type="term" value="C:plasma membrane"/>
    <property type="evidence" value="ECO:0007669"/>
    <property type="project" value="TreeGrafter"/>
</dbReference>
<evidence type="ECO:0000313" key="2">
    <source>
        <dbReference type="EMBL" id="REK73104.1"/>
    </source>
</evidence>
<organism evidence="2 3">
    <name type="scientific">Aeromicrobium endophyticum</name>
    <dbReference type="NCBI Taxonomy" id="2292704"/>
    <lineage>
        <taxon>Bacteria</taxon>
        <taxon>Bacillati</taxon>
        <taxon>Actinomycetota</taxon>
        <taxon>Actinomycetes</taxon>
        <taxon>Propionibacteriales</taxon>
        <taxon>Nocardioidaceae</taxon>
        <taxon>Aeromicrobium</taxon>
    </lineage>
</organism>
<protein>
    <submittedName>
        <fullName evidence="2">DUF881 domain-containing protein</fullName>
    </submittedName>
</protein>
<evidence type="ECO:0000313" key="3">
    <source>
        <dbReference type="Proteomes" id="UP000265581"/>
    </source>
</evidence>